<keyword evidence="6" id="KW-1185">Reference proteome</keyword>
<evidence type="ECO:0000256" key="3">
    <source>
        <dbReference type="ARBA" id="ARBA00022833"/>
    </source>
</evidence>
<dbReference type="Proteomes" id="UP001201262">
    <property type="component" value="Unassembled WGS sequence"/>
</dbReference>
<dbReference type="Gene3D" id="3.90.1590.10">
    <property type="entry name" value="glutathione-dependent formaldehyde- activating enzyme (gfa)"/>
    <property type="match status" value="1"/>
</dbReference>
<sequence>MSTKGHCNCGSVKLILNELPSSCILCYCGNCRRAGGLCSANYNMAVSNISLQDDSGALRTYEDHNTTSGNVQHVSRVHVPKLLRLQMLNLNRENSVEIADGIMHLLKIPERLSDTFFYLEVFTEQKPAWLRALTN</sequence>
<comment type="caution">
    <text evidence="5">The sequence shown here is derived from an EMBL/GenBank/DDBJ whole genome shotgun (WGS) entry which is preliminary data.</text>
</comment>
<dbReference type="GeneID" id="70246032"/>
<protein>
    <recommendedName>
        <fullName evidence="4">CENP-V/GFA domain-containing protein</fullName>
    </recommendedName>
</protein>
<keyword evidence="2" id="KW-0479">Metal-binding</keyword>
<feature type="domain" description="CENP-V/GFA" evidence="4">
    <location>
        <begin position="3"/>
        <end position="72"/>
    </location>
</feature>
<evidence type="ECO:0000313" key="6">
    <source>
        <dbReference type="Proteomes" id="UP001201262"/>
    </source>
</evidence>
<evidence type="ECO:0000313" key="5">
    <source>
        <dbReference type="EMBL" id="KAH8700950.1"/>
    </source>
</evidence>
<comment type="similarity">
    <text evidence="1">Belongs to the Gfa family.</text>
</comment>
<dbReference type="RefSeq" id="XP_046074656.1">
    <property type="nucleotide sequence ID" value="XM_046215745.1"/>
</dbReference>
<dbReference type="SUPFAM" id="SSF51316">
    <property type="entry name" value="Mss4-like"/>
    <property type="match status" value="1"/>
</dbReference>
<name>A0AAD4KZY7_9EURO</name>
<accession>A0AAD4KZY7</accession>
<reference evidence="5" key="1">
    <citation type="submission" date="2021-12" db="EMBL/GenBank/DDBJ databases">
        <title>Convergent genome expansion in fungi linked to evolution of root-endophyte symbiosis.</title>
        <authorList>
            <consortium name="DOE Joint Genome Institute"/>
            <person name="Ke Y.-H."/>
            <person name="Bonito G."/>
            <person name="Liao H.-L."/>
            <person name="Looney B."/>
            <person name="Rojas-Flechas A."/>
            <person name="Nash J."/>
            <person name="Hameed K."/>
            <person name="Schadt C."/>
            <person name="Martin F."/>
            <person name="Crous P.W."/>
            <person name="Miettinen O."/>
            <person name="Magnuson J.K."/>
            <person name="Labbe J."/>
            <person name="Jacobson D."/>
            <person name="Doktycz M.J."/>
            <person name="Veneault-Fourrey C."/>
            <person name="Kuo A."/>
            <person name="Mondo S."/>
            <person name="Calhoun S."/>
            <person name="Riley R."/>
            <person name="Ohm R."/>
            <person name="LaButti K."/>
            <person name="Andreopoulos B."/>
            <person name="Pangilinan J."/>
            <person name="Nolan M."/>
            <person name="Tritt A."/>
            <person name="Clum A."/>
            <person name="Lipzen A."/>
            <person name="Daum C."/>
            <person name="Barry K."/>
            <person name="Grigoriev I.V."/>
            <person name="Vilgalys R."/>
        </authorList>
    </citation>
    <scope>NUCLEOTIDE SEQUENCE</scope>
    <source>
        <strain evidence="5">PMI_201</strain>
    </source>
</reference>
<dbReference type="Pfam" id="PF04828">
    <property type="entry name" value="GFA"/>
    <property type="match status" value="1"/>
</dbReference>
<evidence type="ECO:0000256" key="2">
    <source>
        <dbReference type="ARBA" id="ARBA00022723"/>
    </source>
</evidence>
<gene>
    <name evidence="5" type="ORF">BGW36DRAFT_375292</name>
</gene>
<organism evidence="5 6">
    <name type="scientific">Talaromyces proteolyticus</name>
    <dbReference type="NCBI Taxonomy" id="1131652"/>
    <lineage>
        <taxon>Eukaryota</taxon>
        <taxon>Fungi</taxon>
        <taxon>Dikarya</taxon>
        <taxon>Ascomycota</taxon>
        <taxon>Pezizomycotina</taxon>
        <taxon>Eurotiomycetes</taxon>
        <taxon>Eurotiomycetidae</taxon>
        <taxon>Eurotiales</taxon>
        <taxon>Trichocomaceae</taxon>
        <taxon>Talaromyces</taxon>
        <taxon>Talaromyces sect. Bacilispori</taxon>
    </lineage>
</organism>
<dbReference type="EMBL" id="JAJTJA010000004">
    <property type="protein sequence ID" value="KAH8700950.1"/>
    <property type="molecule type" value="Genomic_DNA"/>
</dbReference>
<evidence type="ECO:0000256" key="1">
    <source>
        <dbReference type="ARBA" id="ARBA00005495"/>
    </source>
</evidence>
<proteinExistence type="inferred from homology"/>
<evidence type="ECO:0000259" key="4">
    <source>
        <dbReference type="Pfam" id="PF04828"/>
    </source>
</evidence>
<dbReference type="InterPro" id="IPR006913">
    <property type="entry name" value="CENP-V/GFA"/>
</dbReference>
<dbReference type="AlphaFoldDB" id="A0AAD4KZY7"/>
<dbReference type="GO" id="GO:0046872">
    <property type="term" value="F:metal ion binding"/>
    <property type="evidence" value="ECO:0007669"/>
    <property type="project" value="UniProtKB-KW"/>
</dbReference>
<keyword evidence="3" id="KW-0862">Zinc</keyword>
<dbReference type="InterPro" id="IPR011057">
    <property type="entry name" value="Mss4-like_sf"/>
</dbReference>
<dbReference type="GO" id="GO:0016846">
    <property type="term" value="F:carbon-sulfur lyase activity"/>
    <property type="evidence" value="ECO:0007669"/>
    <property type="project" value="InterPro"/>
</dbReference>